<feature type="region of interest" description="Disordered" evidence="13">
    <location>
        <begin position="237"/>
        <end position="265"/>
    </location>
</feature>
<dbReference type="InterPro" id="IPR003593">
    <property type="entry name" value="AAA+_ATPase"/>
</dbReference>
<evidence type="ECO:0000256" key="4">
    <source>
        <dbReference type="ARBA" id="ARBA00022593"/>
    </source>
</evidence>
<dbReference type="InterPro" id="IPR003959">
    <property type="entry name" value="ATPase_AAA_core"/>
</dbReference>
<organism evidence="15 16">
    <name type="scientific">Ceratocystis pirilliformis</name>
    <dbReference type="NCBI Taxonomy" id="259994"/>
    <lineage>
        <taxon>Eukaryota</taxon>
        <taxon>Fungi</taxon>
        <taxon>Dikarya</taxon>
        <taxon>Ascomycota</taxon>
        <taxon>Pezizomycotina</taxon>
        <taxon>Sordariomycetes</taxon>
        <taxon>Hypocreomycetidae</taxon>
        <taxon>Microascales</taxon>
        <taxon>Ceratocystidaceae</taxon>
        <taxon>Ceratocystis</taxon>
    </lineage>
</organism>
<comment type="caution">
    <text evidence="15">The sequence shown here is derived from an EMBL/GenBank/DDBJ whole genome shotgun (WGS) entry which is preliminary data.</text>
</comment>
<keyword evidence="4" id="KW-0962">Peroxisome biogenesis</keyword>
<evidence type="ECO:0000256" key="6">
    <source>
        <dbReference type="ARBA" id="ARBA00022801"/>
    </source>
</evidence>
<dbReference type="PANTHER" id="PTHR23077">
    <property type="entry name" value="AAA-FAMILY ATPASE"/>
    <property type="match status" value="1"/>
</dbReference>
<dbReference type="EMBL" id="JAWDJO010000319">
    <property type="protein sequence ID" value="KAL1887438.1"/>
    <property type="molecule type" value="Genomic_DNA"/>
</dbReference>
<evidence type="ECO:0000256" key="2">
    <source>
        <dbReference type="ARBA" id="ARBA00006914"/>
    </source>
</evidence>
<comment type="subcellular location">
    <subcellularLocation>
        <location evidence="1">Membrane</location>
    </subcellularLocation>
</comment>
<keyword evidence="9" id="KW-0472">Membrane</keyword>
<dbReference type="CDD" id="cd19526">
    <property type="entry name" value="RecA-like_PEX1_r2"/>
    <property type="match status" value="1"/>
</dbReference>
<reference evidence="15 16" key="1">
    <citation type="journal article" date="2024" name="IMA Fungus">
        <title>IMA Genome - F19 : A genome assembly and annotation guide to empower mycologists, including annotated draft genome sequences of Ceratocystis pirilliformis, Diaporthe australafricana, Fusarium ophioides, Paecilomyces lecythidis, and Sporothrix stenoceras.</title>
        <authorList>
            <person name="Aylward J."/>
            <person name="Wilson A.M."/>
            <person name="Visagie C.M."/>
            <person name="Spraker J."/>
            <person name="Barnes I."/>
            <person name="Buitendag C."/>
            <person name="Ceriani C."/>
            <person name="Del Mar Angel L."/>
            <person name="du Plessis D."/>
            <person name="Fuchs T."/>
            <person name="Gasser K."/>
            <person name="Kramer D."/>
            <person name="Li W."/>
            <person name="Munsamy K."/>
            <person name="Piso A."/>
            <person name="Price J.L."/>
            <person name="Sonnekus B."/>
            <person name="Thomas C."/>
            <person name="van der Nest A."/>
            <person name="van Dijk A."/>
            <person name="van Heerden A."/>
            <person name="van Vuuren N."/>
            <person name="Yilmaz N."/>
            <person name="Duong T.A."/>
            <person name="van der Merwe N.A."/>
            <person name="Wingfield M.J."/>
            <person name="Wingfield B.D."/>
        </authorList>
    </citation>
    <scope>NUCLEOTIDE SEQUENCE [LARGE SCALE GENOMIC DNA]</scope>
    <source>
        <strain evidence="15 16">CMW 12675</strain>
    </source>
</reference>
<keyword evidence="3" id="KW-0813">Transport</keyword>
<dbReference type="PROSITE" id="PS00674">
    <property type="entry name" value="AAA"/>
    <property type="match status" value="1"/>
</dbReference>
<dbReference type="InterPro" id="IPR027417">
    <property type="entry name" value="P-loop_NTPase"/>
</dbReference>
<dbReference type="InterPro" id="IPR041569">
    <property type="entry name" value="AAA_lid_3"/>
</dbReference>
<keyword evidence="6" id="KW-0378">Hydrolase</keyword>
<evidence type="ECO:0000256" key="10">
    <source>
        <dbReference type="ARBA" id="ARBA00032509"/>
    </source>
</evidence>
<dbReference type="Gene3D" id="1.10.8.60">
    <property type="match status" value="2"/>
</dbReference>
<feature type="domain" description="AAA+ ATPase" evidence="14">
    <location>
        <begin position="542"/>
        <end position="693"/>
    </location>
</feature>
<evidence type="ECO:0000259" key="14">
    <source>
        <dbReference type="SMART" id="SM00382"/>
    </source>
</evidence>
<comment type="catalytic activity">
    <reaction evidence="12">
        <text>ATP + H2O = ADP + phosphate + H(+)</text>
        <dbReference type="Rhea" id="RHEA:13065"/>
        <dbReference type="ChEBI" id="CHEBI:15377"/>
        <dbReference type="ChEBI" id="CHEBI:15378"/>
        <dbReference type="ChEBI" id="CHEBI:30616"/>
        <dbReference type="ChEBI" id="CHEBI:43474"/>
        <dbReference type="ChEBI" id="CHEBI:456216"/>
    </reaction>
    <physiologicalReaction direction="left-to-right" evidence="12">
        <dbReference type="Rhea" id="RHEA:13066"/>
    </physiologicalReaction>
</comment>
<evidence type="ECO:0000256" key="3">
    <source>
        <dbReference type="ARBA" id="ARBA00022448"/>
    </source>
</evidence>
<evidence type="ECO:0000256" key="12">
    <source>
        <dbReference type="ARBA" id="ARBA00048778"/>
    </source>
</evidence>
<feature type="compositionally biased region" description="Acidic residues" evidence="13">
    <location>
        <begin position="743"/>
        <end position="752"/>
    </location>
</feature>
<dbReference type="Gene3D" id="3.10.330.10">
    <property type="match status" value="1"/>
</dbReference>
<protein>
    <recommendedName>
        <fullName evidence="11">Peroxisomal ATPase PEX1</fullName>
    </recommendedName>
    <alternativeName>
        <fullName evidence="10">Peroxin-1</fullName>
    </alternativeName>
</protein>
<dbReference type="Pfam" id="PF17862">
    <property type="entry name" value="AAA_lid_3"/>
    <property type="match status" value="1"/>
</dbReference>
<evidence type="ECO:0000256" key="5">
    <source>
        <dbReference type="ARBA" id="ARBA00022741"/>
    </source>
</evidence>
<evidence type="ECO:0000256" key="11">
    <source>
        <dbReference type="ARBA" id="ARBA00034532"/>
    </source>
</evidence>
<dbReference type="InterPro" id="IPR009010">
    <property type="entry name" value="Asp_de-COase-like_dom_sf"/>
</dbReference>
<dbReference type="SUPFAM" id="SSF50692">
    <property type="entry name" value="ADC-like"/>
    <property type="match status" value="1"/>
</dbReference>
<evidence type="ECO:0000256" key="13">
    <source>
        <dbReference type="SAM" id="MobiDB-lite"/>
    </source>
</evidence>
<feature type="domain" description="AAA+ ATPase" evidence="14">
    <location>
        <begin position="894"/>
        <end position="1030"/>
    </location>
</feature>
<name>A0ABR3YGH8_9PEZI</name>
<proteinExistence type="inferred from homology"/>
<dbReference type="InterPro" id="IPR003960">
    <property type="entry name" value="ATPase_AAA_CS"/>
</dbReference>
<evidence type="ECO:0000256" key="9">
    <source>
        <dbReference type="ARBA" id="ARBA00023136"/>
    </source>
</evidence>
<evidence type="ECO:0000256" key="7">
    <source>
        <dbReference type="ARBA" id="ARBA00022840"/>
    </source>
</evidence>
<dbReference type="Gene3D" id="3.40.50.300">
    <property type="entry name" value="P-loop containing nucleotide triphosphate hydrolases"/>
    <property type="match status" value="2"/>
</dbReference>
<comment type="similarity">
    <text evidence="2">Belongs to the AAA ATPase family.</text>
</comment>
<dbReference type="Pfam" id="PF09262">
    <property type="entry name" value="PEX-1N"/>
    <property type="match status" value="1"/>
</dbReference>
<keyword evidence="5" id="KW-0547">Nucleotide-binding</keyword>
<feature type="region of interest" description="Disordered" evidence="13">
    <location>
        <begin position="723"/>
        <end position="767"/>
    </location>
</feature>
<keyword evidence="7" id="KW-0067">ATP-binding</keyword>
<gene>
    <name evidence="15" type="primary">PEX1</name>
    <name evidence="15" type="ORF">Cpir12675_006543</name>
</gene>
<evidence type="ECO:0000256" key="1">
    <source>
        <dbReference type="ARBA" id="ARBA00004370"/>
    </source>
</evidence>
<keyword evidence="16" id="KW-1185">Reference proteome</keyword>
<dbReference type="Pfam" id="PF00004">
    <property type="entry name" value="AAA"/>
    <property type="match status" value="2"/>
</dbReference>
<dbReference type="InterPro" id="IPR029067">
    <property type="entry name" value="CDC48_domain_2-like_sf"/>
</dbReference>
<dbReference type="InterPro" id="IPR015342">
    <property type="entry name" value="PEX1-N_C-lobe"/>
</dbReference>
<dbReference type="SUPFAM" id="SSF52540">
    <property type="entry name" value="P-loop containing nucleoside triphosphate hydrolases"/>
    <property type="match status" value="2"/>
</dbReference>
<sequence>MFSGGLFESIRPRARNPRSTTAELSLVPLKSCLVNLPTVLESLLVSVNTPAQNAIVELNFRPSNASSSQPSRSVYLGWTGMPSKHKMPSLVGGRDSGYGGLRGQSRESEAHLVEIDSVLATTLGLHDGQKVLTTVHIDPPQAHTINIEPLTPEDWEIIELHATFLELNLLSQIRAVPNPFFKPASGQSTPENCLTVHLTPTSTANIVVTSIEPAPSAEHAFAKIAPDAEVIVAPKTRPKTSVRGADTRSVASTTKSKRSSATKRVREVPRPAIYLRGLDFAACDPYSFGNDHLLTHGNLDFTVWVDSNAIATGGMKGVNYVVVELLRPSTGPKKVKPEDAGNLKPENKLVARLKEWDDAATGQSVALSSPLCAALGSPGLVGGVVKIQAALPQITRPKHIKVFPFATRSKEGHGLKFGGESKSEKEESARRICQIYSNGNQPGHVFGGPVTDGMLLGIYPGLGDTTGWEGGILKIEDGSSDKDHHPCWLLGIDEKAPIEVQPPIPPPVVSKEIEHWDPTPAPEGVLAGVDSLFENLYTQLHHMSSTLLTGPMGAGKSELAKKLAQRIRSEELYYTIYFPCKTLINDETRLNTVKDSLVRIFTSASWGARLGGKALVVLDDLDKLCPVETELQVGNDNSRSRILSETVCAMVKQYCAPDSGVVLLATAGGKDTINKAILGGHMVRDTIEMKAPHKEARREILSSLILKDSSALPCNGKLFASDSPRNSTAVGPSNEDSSAAESTDADDDDWMETDNPKSSCSSRRRAKRSNAGESNGFIVDADLDFLEIAGLTDGYMPVDLSMLVSRARSEAMFRAISASSSYDEEEGSLYLTRSDFDKALQGFTPATLRNVPLQKSTTTFASIGGLAETRQVLLETLQYPTKYAPIFANCPLRLRSGLLLYGYPGCGKTMLAGAVAGECGLNFISVKGPEILNKYIGASEKSVRDLFERAQAAKPCVLFFDEFDSIAPKRGHDSTGVTDRVVNQLLTQMDGAEGLSGVYVLAATSRPDLIDSALLRPGRLDKSLLCGLPTAEDRQDIVRALCSKIRLGDDLLSGDKFAELGRRTEGFSGADLQALVSNAQLEAIHDVLNVAEGQLSTIVSNTVSGKPRNSGSVPSFVKFKYGADDDASSFDGMPKTRSAELAENAAILAKLESIKAARKRARGNAGGDAAFTKGNSVAVASRADTNGKKEANGGGVDVVTVGWKHLTAALENTRPSISAKERMRLEKIYAEFVGARSGEMKDGQGSSEVGGRSSLIVTPERVRLDFNRPLWLFRVQLHGQNGTVSNVTRRFPGPTIYGDRM</sequence>
<dbReference type="PANTHER" id="PTHR23077:SF12">
    <property type="entry name" value="PEROXISOMAL ATPASE PEX1"/>
    <property type="match status" value="1"/>
</dbReference>
<dbReference type="SUPFAM" id="SSF54585">
    <property type="entry name" value="Cdc48 domain 2-like"/>
    <property type="match status" value="1"/>
</dbReference>
<dbReference type="SMART" id="SM00382">
    <property type="entry name" value="AAA"/>
    <property type="match status" value="2"/>
</dbReference>
<dbReference type="Proteomes" id="UP001583280">
    <property type="component" value="Unassembled WGS sequence"/>
</dbReference>
<dbReference type="InterPro" id="IPR050168">
    <property type="entry name" value="AAA_ATPase_domain"/>
</dbReference>
<evidence type="ECO:0000313" key="15">
    <source>
        <dbReference type="EMBL" id="KAL1887438.1"/>
    </source>
</evidence>
<keyword evidence="8" id="KW-0653">Protein transport</keyword>
<accession>A0ABR3YGH8</accession>
<evidence type="ECO:0000256" key="8">
    <source>
        <dbReference type="ARBA" id="ARBA00022927"/>
    </source>
</evidence>
<evidence type="ECO:0000313" key="16">
    <source>
        <dbReference type="Proteomes" id="UP001583280"/>
    </source>
</evidence>